<keyword evidence="5" id="KW-0378">Hydrolase</keyword>
<dbReference type="VEuPathDB" id="FungiDB:H257_11812"/>
<dbReference type="InterPro" id="IPR011993">
    <property type="entry name" value="PH-like_dom_sf"/>
</dbReference>
<protein>
    <recommendedName>
        <fullName evidence="3">histone deacetylase</fullName>
        <ecNumber evidence="3">3.5.1.98</ecNumber>
    </recommendedName>
</protein>
<reference evidence="12" key="1">
    <citation type="submission" date="2018-07" db="EMBL/GenBank/DDBJ databases">
        <title>Annotation of Aphanomyces astaci genome assembly.</title>
        <authorList>
            <person name="Studholme D.J."/>
        </authorList>
    </citation>
    <scope>NUCLEOTIDE SEQUENCE [LARGE SCALE GENOMIC DNA]</scope>
    <source>
        <strain evidence="12">Pc</strain>
    </source>
</reference>
<name>A0A3R7WGJ8_APHAT</name>
<evidence type="ECO:0000256" key="9">
    <source>
        <dbReference type="ARBA" id="ARBA00023242"/>
    </source>
</evidence>
<dbReference type="GO" id="GO:0141221">
    <property type="term" value="F:histone deacetylase activity, hydrolytic mechanism"/>
    <property type="evidence" value="ECO:0007669"/>
    <property type="project" value="UniProtKB-EC"/>
</dbReference>
<dbReference type="InterPro" id="IPR000286">
    <property type="entry name" value="HDACs"/>
</dbReference>
<keyword evidence="6" id="KW-0156">Chromatin regulator</keyword>
<keyword evidence="9" id="KW-0539">Nucleus</keyword>
<dbReference type="SMART" id="SM00233">
    <property type="entry name" value="PH"/>
    <property type="match status" value="1"/>
</dbReference>
<dbReference type="PANTHER" id="PTHR10625">
    <property type="entry name" value="HISTONE DEACETYLASE HDAC1-RELATED"/>
    <property type="match status" value="1"/>
</dbReference>
<dbReference type="Pfam" id="PF00169">
    <property type="entry name" value="PH"/>
    <property type="match status" value="1"/>
</dbReference>
<evidence type="ECO:0000313" key="13">
    <source>
        <dbReference type="Proteomes" id="UP000284702"/>
    </source>
</evidence>
<evidence type="ECO:0000256" key="1">
    <source>
        <dbReference type="ARBA" id="ARBA00004123"/>
    </source>
</evidence>
<keyword evidence="13" id="KW-1185">Reference proteome</keyword>
<dbReference type="InterPro" id="IPR016024">
    <property type="entry name" value="ARM-type_fold"/>
</dbReference>
<dbReference type="EMBL" id="MZMZ02002640">
    <property type="protein sequence ID" value="RQM24929.1"/>
    <property type="molecule type" value="Genomic_DNA"/>
</dbReference>
<comment type="caution">
    <text evidence="12">The sequence shown here is derived from an EMBL/GenBank/DDBJ whole genome shotgun (WGS) entry which is preliminary data.</text>
</comment>
<evidence type="ECO:0000313" key="12">
    <source>
        <dbReference type="EMBL" id="RQM24929.1"/>
    </source>
</evidence>
<evidence type="ECO:0000256" key="3">
    <source>
        <dbReference type="ARBA" id="ARBA00012111"/>
    </source>
</evidence>
<comment type="subcellular location">
    <subcellularLocation>
        <location evidence="1">Nucleus</location>
    </subcellularLocation>
</comment>
<dbReference type="GO" id="GO:0000118">
    <property type="term" value="C:histone deacetylase complex"/>
    <property type="evidence" value="ECO:0007669"/>
    <property type="project" value="TreeGrafter"/>
</dbReference>
<sequence length="576" mass="63567">MEVFIERAVGKIRKLLSRRDKDKELRESCDEVLSHLKAGTPNLSEETYFAPLFCAILTKHSSKTTCLALDCIEKLLAFGYMRGTAQITSALQAHLQRTLDLHEDTMNMTAKHGILLIDAVVEVICSCQDHSDNDVQLQVLKAVLTAATSTTCAVHEHSLLKSIRASVLVDKSDLLRCHDADYLSQLDDVCQLPQHHLTPDTYCCSDTGVAAHMSAGIVLSLVDKVVHGVARNGFAIVRPPGHHAEPTHAMGFCMFNNVAVAAAAAVAKFGLKRVLILDWDIHHGNGTEHMFEADPTVLYCSLHRYDDQGAFYPGTGAPDSVGSGAGTGFNVNVGWPGGGVGDAEYLAAFDSLLMPIFRAYAPELVLVSAGFDSALGDPLGRCRLTPPGYAHLTHMLSSLAEGKIVLALEARVISKHACPTMATISGYLSKMKREPKMLTSDWTRRWFSLEGKQFKYYTSKSTTDASKSIDLLSIESIRPFDSGDHGLYSFVIKTPDRSYFLRAESEGDLKRWVRGLREQQDLWKEELRPSPRASIKVKHYKDIPLPSKSKRSDDEPNSVLEDYLPESPKKQPRKAR</sequence>
<dbReference type="EC" id="3.5.1.98" evidence="3"/>
<accession>A0A3R7WGJ8</accession>
<dbReference type="GO" id="GO:0005737">
    <property type="term" value="C:cytoplasm"/>
    <property type="evidence" value="ECO:0007669"/>
    <property type="project" value="TreeGrafter"/>
</dbReference>
<evidence type="ECO:0000256" key="8">
    <source>
        <dbReference type="ARBA" id="ARBA00023163"/>
    </source>
</evidence>
<keyword evidence="8" id="KW-0804">Transcription</keyword>
<dbReference type="SUPFAM" id="SSF52768">
    <property type="entry name" value="Arginase/deacetylase"/>
    <property type="match status" value="1"/>
</dbReference>
<dbReference type="InterPro" id="IPR023801">
    <property type="entry name" value="His_deacetylse_dom"/>
</dbReference>
<dbReference type="PROSITE" id="PS50003">
    <property type="entry name" value="PH_DOMAIN"/>
    <property type="match status" value="1"/>
</dbReference>
<evidence type="ECO:0000256" key="10">
    <source>
        <dbReference type="SAM" id="MobiDB-lite"/>
    </source>
</evidence>
<dbReference type="Pfam" id="PF00850">
    <property type="entry name" value="Hist_deacetyl"/>
    <property type="match status" value="1"/>
</dbReference>
<dbReference type="GO" id="GO:0040029">
    <property type="term" value="P:epigenetic regulation of gene expression"/>
    <property type="evidence" value="ECO:0007669"/>
    <property type="project" value="TreeGrafter"/>
</dbReference>
<dbReference type="SUPFAM" id="SSF48371">
    <property type="entry name" value="ARM repeat"/>
    <property type="match status" value="1"/>
</dbReference>
<dbReference type="Proteomes" id="UP000284702">
    <property type="component" value="Unassembled WGS sequence"/>
</dbReference>
<dbReference type="PRINTS" id="PR01270">
    <property type="entry name" value="HDASUPER"/>
</dbReference>
<evidence type="ECO:0000256" key="7">
    <source>
        <dbReference type="ARBA" id="ARBA00023015"/>
    </source>
</evidence>
<dbReference type="InterPro" id="IPR037138">
    <property type="entry name" value="His_deacetylse_dom_sf"/>
</dbReference>
<keyword evidence="7" id="KW-0805">Transcription regulation</keyword>
<organism evidence="12 13">
    <name type="scientific">Aphanomyces astaci</name>
    <name type="common">Crayfish plague agent</name>
    <dbReference type="NCBI Taxonomy" id="112090"/>
    <lineage>
        <taxon>Eukaryota</taxon>
        <taxon>Sar</taxon>
        <taxon>Stramenopiles</taxon>
        <taxon>Oomycota</taxon>
        <taxon>Saprolegniomycetes</taxon>
        <taxon>Saprolegniales</taxon>
        <taxon>Verrucalvaceae</taxon>
        <taxon>Aphanomyces</taxon>
    </lineage>
</organism>
<dbReference type="Gene3D" id="3.40.800.20">
    <property type="entry name" value="Histone deacetylase domain"/>
    <property type="match status" value="1"/>
</dbReference>
<evidence type="ECO:0000256" key="4">
    <source>
        <dbReference type="ARBA" id="ARBA00022491"/>
    </source>
</evidence>
<gene>
    <name evidence="12" type="ORF">B5M09_002463</name>
</gene>
<feature type="domain" description="PH" evidence="11">
    <location>
        <begin position="421"/>
        <end position="521"/>
    </location>
</feature>
<evidence type="ECO:0000259" key="11">
    <source>
        <dbReference type="PROSITE" id="PS50003"/>
    </source>
</evidence>
<dbReference type="InterPro" id="IPR001849">
    <property type="entry name" value="PH_domain"/>
</dbReference>
<dbReference type="SUPFAM" id="SSF50729">
    <property type="entry name" value="PH domain-like"/>
    <property type="match status" value="1"/>
</dbReference>
<keyword evidence="4" id="KW-0678">Repressor</keyword>
<dbReference type="AlphaFoldDB" id="A0A3R7WGJ8"/>
<evidence type="ECO:0000256" key="5">
    <source>
        <dbReference type="ARBA" id="ARBA00022801"/>
    </source>
</evidence>
<comment type="similarity">
    <text evidence="2">Belongs to the histone deacetylase family. HD type 2 subfamily.</text>
</comment>
<dbReference type="PANTHER" id="PTHR10625:SF5">
    <property type="entry name" value="HISTONE DEACETYLASE"/>
    <property type="match status" value="1"/>
</dbReference>
<dbReference type="Gene3D" id="2.30.29.30">
    <property type="entry name" value="Pleckstrin-homology domain (PH domain)/Phosphotyrosine-binding domain (PTB)"/>
    <property type="match status" value="1"/>
</dbReference>
<proteinExistence type="inferred from homology"/>
<evidence type="ECO:0000256" key="6">
    <source>
        <dbReference type="ARBA" id="ARBA00022853"/>
    </source>
</evidence>
<feature type="region of interest" description="Disordered" evidence="10">
    <location>
        <begin position="538"/>
        <end position="576"/>
    </location>
</feature>
<evidence type="ECO:0000256" key="2">
    <source>
        <dbReference type="ARBA" id="ARBA00007738"/>
    </source>
</evidence>
<dbReference type="InterPro" id="IPR023696">
    <property type="entry name" value="Ureohydrolase_dom_sf"/>
</dbReference>
<dbReference type="CDD" id="cd09992">
    <property type="entry name" value="HDAC_classII"/>
    <property type="match status" value="1"/>
</dbReference>